<dbReference type="OrthoDB" id="4838614at2759"/>
<dbReference type="AlphaFoldDB" id="A0A194VXQ9"/>
<feature type="domain" description="DUF8035" evidence="2">
    <location>
        <begin position="640"/>
        <end position="693"/>
    </location>
</feature>
<evidence type="ECO:0000313" key="3">
    <source>
        <dbReference type="EMBL" id="KUI68653.1"/>
    </source>
</evidence>
<evidence type="ECO:0000313" key="4">
    <source>
        <dbReference type="Proteomes" id="UP000078559"/>
    </source>
</evidence>
<feature type="region of interest" description="Disordered" evidence="1">
    <location>
        <begin position="711"/>
        <end position="734"/>
    </location>
</feature>
<gene>
    <name evidence="3" type="ORF">VM1G_04572</name>
</gene>
<feature type="compositionally biased region" description="Polar residues" evidence="1">
    <location>
        <begin position="711"/>
        <end position="720"/>
    </location>
</feature>
<evidence type="ECO:0000259" key="2">
    <source>
        <dbReference type="Pfam" id="PF26118"/>
    </source>
</evidence>
<feature type="compositionally biased region" description="Basic and acidic residues" evidence="1">
    <location>
        <begin position="822"/>
        <end position="835"/>
    </location>
</feature>
<feature type="region of interest" description="Disordered" evidence="1">
    <location>
        <begin position="110"/>
        <end position="145"/>
    </location>
</feature>
<protein>
    <recommendedName>
        <fullName evidence="2">DUF8035 domain-containing protein</fullName>
    </recommendedName>
</protein>
<dbReference type="EMBL" id="CM003101">
    <property type="protein sequence ID" value="KUI68653.1"/>
    <property type="molecule type" value="Genomic_DNA"/>
</dbReference>
<organism evidence="3 4">
    <name type="scientific">Cytospora mali</name>
    <name type="common">Apple Valsa canker fungus</name>
    <name type="synonym">Valsa mali</name>
    <dbReference type="NCBI Taxonomy" id="578113"/>
    <lineage>
        <taxon>Eukaryota</taxon>
        <taxon>Fungi</taxon>
        <taxon>Dikarya</taxon>
        <taxon>Ascomycota</taxon>
        <taxon>Pezizomycotina</taxon>
        <taxon>Sordariomycetes</taxon>
        <taxon>Sordariomycetidae</taxon>
        <taxon>Diaporthales</taxon>
        <taxon>Cytosporaceae</taxon>
        <taxon>Cytospora</taxon>
    </lineage>
</organism>
<accession>A0A194VXQ9</accession>
<feature type="region of interest" description="Disordered" evidence="1">
    <location>
        <begin position="1"/>
        <end position="43"/>
    </location>
</feature>
<name>A0A194VXQ9_CYTMA</name>
<dbReference type="SMR" id="A0A194VXQ9"/>
<feature type="compositionally biased region" description="Basic and acidic residues" evidence="1">
    <location>
        <begin position="124"/>
        <end position="145"/>
    </location>
</feature>
<evidence type="ECO:0000256" key="1">
    <source>
        <dbReference type="SAM" id="MobiDB-lite"/>
    </source>
</evidence>
<proteinExistence type="predicted"/>
<sequence>MDPEYLRGGDRSSHSSQLFRLQRRDSSRTAHESEHTIDVPRGRSLERARRRFRDRLFPFEESLERDWELAAAKAYENAEDARKKFIDEQEARQAIDTLKRHMGKVRIAEVNRRLSQQSQDENEREQSQHERDQEDSNRNPRIDDYVSDVSRSKDITVHLELNLLDDLGPDLDEFLRLTRLGHFNAARDFFHDNLAQQEDNPYVFVLYAHMLLDSADYEAVTALEVPPDLNGNQVSVLQDYWRLVELVATFHVKGGLETEVESVIEAAILSMSRLEQYGSAEIRVLNLAFLALCRFYPYPTSRQISNISQFAWHDIYQDLLDEGRVWDFRDLYIALAYYYGPEDALLKFLGPSHEQAGPLDILMEDWYTDTFDESTSLALLDIMAAMYPVSWSAQLGPHPALRRWLEYTEKIATSVAKADADLLMTRPYLRWSLAKLGLSTHRPTKATNLMSSYPGQFVFDDLPHFLPVYASSQRETVDWTLLALPSHANLNIELVSNVAKQLGDLGIQSLCYQMLILRSPDPQEYVKGLTILQTTTQHDNHGLMNTLLFKYALCKGNDSRRNLRSDIMSIEQWEYFEKPLQWARYMVLRAVSDPDYAESWLKKAETLYDDLPIFIQDRIKEINPKIDDKERGHDRQYPLKGTTRIPARLVSERALIDLGYQFYHEGNTVVVRKALGRDNIDDLIKLSEEYKEADMELWSGDSGRAMTRVRQSTAPLSPSRQVAPVGSDKGSGYEIVKVDVDPSATESQDEDSLGMSSLGTDRIGLNEHYGSPEMGARRYSFQSDDSFVLPRLRAPSRERRRPIEPPAPINKAETADTAVPTETKEHFDHPQEVPQHKGTRRNSL</sequence>
<dbReference type="InterPro" id="IPR058348">
    <property type="entry name" value="DUF8035"/>
</dbReference>
<feature type="region of interest" description="Disordered" evidence="1">
    <location>
        <begin position="791"/>
        <end position="844"/>
    </location>
</feature>
<dbReference type="Pfam" id="PF26118">
    <property type="entry name" value="DUF8035"/>
    <property type="match status" value="1"/>
</dbReference>
<dbReference type="Proteomes" id="UP000078559">
    <property type="component" value="Chromosome 4"/>
</dbReference>
<reference evidence="3" key="1">
    <citation type="submission" date="2014-12" db="EMBL/GenBank/DDBJ databases">
        <title>Genome Sequence of Valsa Canker Pathogens Uncovers a Specific Adaption of Colonization on Woody Bark.</title>
        <authorList>
            <person name="Yin Z."/>
            <person name="Liu H."/>
            <person name="Gao X."/>
            <person name="Li Z."/>
            <person name="Song N."/>
            <person name="Ke X."/>
            <person name="Dai Q."/>
            <person name="Wu Y."/>
            <person name="Sun Y."/>
            <person name="Xu J.-R."/>
            <person name="Kang Z.K."/>
            <person name="Wang L."/>
            <person name="Huang L."/>
        </authorList>
    </citation>
    <scope>NUCLEOTIDE SEQUENCE [LARGE SCALE GENOMIC DNA]</scope>
    <source>
        <strain evidence="3">03-8</strain>
    </source>
</reference>
<keyword evidence="4" id="KW-1185">Reference proteome</keyword>
<feature type="compositionally biased region" description="Basic and acidic residues" evidence="1">
    <location>
        <begin position="22"/>
        <end position="43"/>
    </location>
</feature>
<feature type="compositionally biased region" description="Basic and acidic residues" evidence="1">
    <location>
        <begin position="1"/>
        <end position="13"/>
    </location>
</feature>